<dbReference type="Pfam" id="PF22725">
    <property type="entry name" value="GFO_IDH_MocA_C3"/>
    <property type="match status" value="1"/>
</dbReference>
<feature type="domain" description="Gfo/Idh/MocA-like oxidoreductase N-terminal" evidence="1">
    <location>
        <begin position="2"/>
        <end position="119"/>
    </location>
</feature>
<dbReference type="Gene3D" id="3.30.360.10">
    <property type="entry name" value="Dihydrodipicolinate Reductase, domain 2"/>
    <property type="match status" value="1"/>
</dbReference>
<organism evidence="3 4">
    <name type="scientific">Acuticoccus sediminis</name>
    <dbReference type="NCBI Taxonomy" id="2184697"/>
    <lineage>
        <taxon>Bacteria</taxon>
        <taxon>Pseudomonadati</taxon>
        <taxon>Pseudomonadota</taxon>
        <taxon>Alphaproteobacteria</taxon>
        <taxon>Hyphomicrobiales</taxon>
        <taxon>Amorphaceae</taxon>
        <taxon>Acuticoccus</taxon>
    </lineage>
</organism>
<dbReference type="InterPro" id="IPR000683">
    <property type="entry name" value="Gfo/Idh/MocA-like_OxRdtase_N"/>
</dbReference>
<dbReference type="SUPFAM" id="SSF51735">
    <property type="entry name" value="NAD(P)-binding Rossmann-fold domains"/>
    <property type="match status" value="1"/>
</dbReference>
<dbReference type="PANTHER" id="PTHR43249">
    <property type="entry name" value="UDP-N-ACETYL-2-AMINO-2-DEOXY-D-GLUCURONATE OXIDASE"/>
    <property type="match status" value="1"/>
</dbReference>
<dbReference type="Gene3D" id="3.40.50.720">
    <property type="entry name" value="NAD(P)-binding Rossmann-like Domain"/>
    <property type="match status" value="1"/>
</dbReference>
<dbReference type="RefSeq" id="WP_111347838.1">
    <property type="nucleotide sequence ID" value="NZ_JAIWKD010000008.1"/>
</dbReference>
<evidence type="ECO:0000259" key="2">
    <source>
        <dbReference type="Pfam" id="PF22725"/>
    </source>
</evidence>
<evidence type="ECO:0000313" key="3">
    <source>
        <dbReference type="EMBL" id="RAI01180.1"/>
    </source>
</evidence>
<evidence type="ECO:0000313" key="4">
    <source>
        <dbReference type="Proteomes" id="UP000249590"/>
    </source>
</evidence>
<dbReference type="EMBL" id="QHHQ01000003">
    <property type="protein sequence ID" value="RAI01180.1"/>
    <property type="molecule type" value="Genomic_DNA"/>
</dbReference>
<keyword evidence="4" id="KW-1185">Reference proteome</keyword>
<name>A0A8B2NSA2_9HYPH</name>
<dbReference type="OrthoDB" id="9815825at2"/>
<dbReference type="InterPro" id="IPR036291">
    <property type="entry name" value="NAD(P)-bd_dom_sf"/>
</dbReference>
<reference evidence="3 4" key="1">
    <citation type="submission" date="2018-05" db="EMBL/GenBank/DDBJ databases">
        <title>Acuticoccus sediminis sp. nov., isolated from deep-sea sediment of Indian Ocean.</title>
        <authorList>
            <person name="Liu X."/>
            <person name="Lai Q."/>
            <person name="Du Y."/>
            <person name="Sun F."/>
            <person name="Zhang X."/>
            <person name="Wang S."/>
            <person name="Shao Z."/>
        </authorList>
    </citation>
    <scope>NUCLEOTIDE SEQUENCE [LARGE SCALE GENOMIC DNA]</scope>
    <source>
        <strain evidence="3 4">PTG4-2</strain>
    </source>
</reference>
<dbReference type="Pfam" id="PF01408">
    <property type="entry name" value="GFO_IDH_MocA"/>
    <property type="match status" value="1"/>
</dbReference>
<evidence type="ECO:0000259" key="1">
    <source>
        <dbReference type="Pfam" id="PF01408"/>
    </source>
</evidence>
<dbReference type="InterPro" id="IPR052515">
    <property type="entry name" value="Gfo/Idh/MocA_Oxidoreductase"/>
</dbReference>
<gene>
    <name evidence="3" type="ORF">DLJ53_16455</name>
</gene>
<accession>A0A8B2NSA2</accession>
<dbReference type="Proteomes" id="UP000249590">
    <property type="component" value="Unassembled WGS sequence"/>
</dbReference>
<dbReference type="PANTHER" id="PTHR43249:SF1">
    <property type="entry name" value="D-GLUCOSIDE 3-DEHYDROGENASE"/>
    <property type="match status" value="1"/>
</dbReference>
<feature type="domain" description="GFO/IDH/MocA-like oxidoreductase" evidence="2">
    <location>
        <begin position="131"/>
        <end position="252"/>
    </location>
</feature>
<dbReference type="SUPFAM" id="SSF55347">
    <property type="entry name" value="Glyceraldehyde-3-phosphate dehydrogenase-like, C-terminal domain"/>
    <property type="match status" value="1"/>
</dbReference>
<dbReference type="InterPro" id="IPR055170">
    <property type="entry name" value="GFO_IDH_MocA-like_dom"/>
</dbReference>
<proteinExistence type="predicted"/>
<dbReference type="GO" id="GO:0000166">
    <property type="term" value="F:nucleotide binding"/>
    <property type="evidence" value="ECO:0007669"/>
    <property type="project" value="InterPro"/>
</dbReference>
<comment type="caution">
    <text evidence="3">The sequence shown here is derived from an EMBL/GenBank/DDBJ whole genome shotgun (WGS) entry which is preliminary data.</text>
</comment>
<sequence>MFRFSVVGLGMAVTPHASALADLAHRVEIIQAATRAPDRAAAFTAATGVPADTDVHAALTHPDADAVLLLTPPDTHFALGQVALDAGKHLLVEKPLDRTLASAEALVAHAAERGRTLGVVLQHRFRDAALRLAGIVADGGLGQLTMASVSVPWWRPQSYYDQPGRGTLARDGGGVLLTQAIHVVDLFRALTGPVEVVAAEATTTPTHDMETEDYASALLRLDGGAPGVLMTTTACYPGLPERIEIAGTKGSATLVGDALEVRWLTGETESLAAGDSGGTGADPMAFSSEPHRRLIADFVDAVETGRAPRASGDEALATHRLINEILGLTEVPVA</sequence>
<protein>
    <submittedName>
        <fullName evidence="3">Gfo/Idh/MocA family oxidoreductase</fullName>
    </submittedName>
</protein>
<dbReference type="AlphaFoldDB" id="A0A8B2NSA2"/>